<organism evidence="2 3">
    <name type="scientific">Dissophora globulifera</name>
    <dbReference type="NCBI Taxonomy" id="979702"/>
    <lineage>
        <taxon>Eukaryota</taxon>
        <taxon>Fungi</taxon>
        <taxon>Fungi incertae sedis</taxon>
        <taxon>Mucoromycota</taxon>
        <taxon>Mortierellomycotina</taxon>
        <taxon>Mortierellomycetes</taxon>
        <taxon>Mortierellales</taxon>
        <taxon>Mortierellaceae</taxon>
        <taxon>Dissophora</taxon>
    </lineage>
</organism>
<dbReference type="Proteomes" id="UP000738325">
    <property type="component" value="Unassembled WGS sequence"/>
</dbReference>
<feature type="compositionally biased region" description="Low complexity" evidence="1">
    <location>
        <begin position="394"/>
        <end position="405"/>
    </location>
</feature>
<accession>A0A9P6UQC2</accession>
<evidence type="ECO:0000256" key="1">
    <source>
        <dbReference type="SAM" id="MobiDB-lite"/>
    </source>
</evidence>
<name>A0A9P6UQC2_9FUNG</name>
<feature type="region of interest" description="Disordered" evidence="1">
    <location>
        <begin position="390"/>
        <end position="416"/>
    </location>
</feature>
<gene>
    <name evidence="2" type="ORF">BGZ99_007938</name>
</gene>
<feature type="region of interest" description="Disordered" evidence="1">
    <location>
        <begin position="108"/>
        <end position="168"/>
    </location>
</feature>
<proteinExistence type="predicted"/>
<sequence>MMPPMAVSDYNATMTKNLYYRPVAPLSEANLSKHTLHMPNCLDLILTGTSTILTMSSLSKMSPVSRQAKLNNLIGFVDKQRELVSSEDDDELHKATIEKTAKRITRSGPVVLVPNNDLAREEGQPPKQLRSPYRPHRNSYRDSVIPDGLNPSLALPRALPRRFKPTRPDTELYRDSIYTEEGFGQDNQNVDEMHLGSSNSPNGVATTVRDDWRQDMQMRFLQQRTQEKRMNAVDDFELHRRPLVRQPTTASMERVKKLGGRIGGLVFPNKGRRGANLRRNNSFNAPTTRSEESLDSADRTAFTYRSGRAMNAATTALGTSSSETQSEDMAIIKPKGTVKQLFMDVFRKSNKNMISTTKSDIDDEPQYQDETYFESKNKFALWSQAIELEDASRESSGSGSGSEISPFTARDPWTPETTSKALRNSVSFNQMFNVDFRRDVEADFHDVIEDEDDNESEASLRSAQRMPIAALINSLAAFGLDYVSHNPYASQQRMVALEQE</sequence>
<dbReference type="AlphaFoldDB" id="A0A9P6UQC2"/>
<protein>
    <submittedName>
        <fullName evidence="2">Uncharacterized protein</fullName>
    </submittedName>
</protein>
<comment type="caution">
    <text evidence="2">The sequence shown here is derived from an EMBL/GenBank/DDBJ whole genome shotgun (WGS) entry which is preliminary data.</text>
</comment>
<keyword evidence="3" id="KW-1185">Reference proteome</keyword>
<evidence type="ECO:0000313" key="3">
    <source>
        <dbReference type="Proteomes" id="UP000738325"/>
    </source>
</evidence>
<reference evidence="2" key="1">
    <citation type="journal article" date="2020" name="Fungal Divers.">
        <title>Resolving the Mortierellaceae phylogeny through synthesis of multi-gene phylogenetics and phylogenomics.</title>
        <authorList>
            <person name="Vandepol N."/>
            <person name="Liber J."/>
            <person name="Desiro A."/>
            <person name="Na H."/>
            <person name="Kennedy M."/>
            <person name="Barry K."/>
            <person name="Grigoriev I.V."/>
            <person name="Miller A.N."/>
            <person name="O'Donnell K."/>
            <person name="Stajich J.E."/>
            <person name="Bonito G."/>
        </authorList>
    </citation>
    <scope>NUCLEOTIDE SEQUENCE</scope>
    <source>
        <strain evidence="2">REB-010B</strain>
    </source>
</reference>
<dbReference type="OrthoDB" id="2352441at2759"/>
<dbReference type="EMBL" id="JAAAIP010000595">
    <property type="protein sequence ID" value="KAG0314662.1"/>
    <property type="molecule type" value="Genomic_DNA"/>
</dbReference>
<evidence type="ECO:0000313" key="2">
    <source>
        <dbReference type="EMBL" id="KAG0314662.1"/>
    </source>
</evidence>